<dbReference type="PANTHER" id="PTHR43775">
    <property type="entry name" value="FATTY ACID SYNTHASE"/>
    <property type="match status" value="1"/>
</dbReference>
<proteinExistence type="predicted"/>
<sequence length="890" mass="93035">EHPLLGAVVPLASGQGWTFTATLGSGTQPWLADHAASGTAVVPGTAFLELVRAAGEHCGADRVEELTLEVPLAIPETGEVRLQCAVDSEYRITVHARTGGEDPWTRHASGRLRPASGSAPAAAPDLRDWPPAGAAPVDLDELQDRLSDSGFSYGPAFLGLRAAWRKGAELYVEAKLPDELHGTASEFGLHPALLDAALRPAGLGVLEGREGLPFVWSGVELNGRGATELRARFTSARDNTVAVDLADGTGTPLGSVESLTLRAVTLDHLAGPRLDSLYRLDWIPAPHSGPTVPERQWAVLGDDLLAGHLGGRTRGYPDLDSLRTALRSGDPVPDVVTVVLDPAGTIGSLLGNTLALAQEFLAEERLGATRLAAVLRGQGPRQAAVRGLLRSAQQEHPGRFTVLEAHGHDGAGTPPPVLAGALREALAGEEPWCAVRDGETLVPRLVRAPAHTPQPDHVSYDPNGTTLITGGTGSLGALFARHLAATHGARKLLLVSRGGEQAHGAARLRDELSGLGAEVTLAACDVSDRAALARLLDGVPDLTAVVHTAGVVDDCAFTSLTADRIDGVLRAKADGALHLHELTRHRPLSAFVLFSSAAGVLGGGGQGNYAAANAVLDALARERHTAGLPATSLAWGWWEQDGGMTGGLSPTDVQRLTRSGMLPLAPAEGCALFDAALQRPEPVLVPARLDLRRLRETAGSASFPSVLRALAPAPKRAAGPGPEAVQARLRNLTGDERSEALLVLVTEHVATVLGHTPAAVEAGRGFLDLGFDSLTAMELRNRLGEVTGLRLPATLIFDYPSPLALARHLDAELGPDSTDGMQDVHAGIDALALSLASAAPSDADRSHVTARLRALWAEWNPGSGDVDHQDVTDASADELLELLDDELGQF</sequence>
<comment type="caution">
    <text evidence="9">The sequence shown here is derived from an EMBL/GenBank/DDBJ whole genome shotgun (WGS) entry which is preliminary data.</text>
</comment>
<dbReference type="GO" id="GO:0031177">
    <property type="term" value="F:phosphopantetheine binding"/>
    <property type="evidence" value="ECO:0007669"/>
    <property type="project" value="InterPro"/>
</dbReference>
<feature type="region of interest" description="C-terminal hotdog fold" evidence="5">
    <location>
        <begin position="134"/>
        <end position="270"/>
    </location>
</feature>
<keyword evidence="3" id="KW-0808">Transferase</keyword>
<dbReference type="Proteomes" id="UP000236178">
    <property type="component" value="Unassembled WGS sequence"/>
</dbReference>
<keyword evidence="4" id="KW-0511">Multifunctional enzyme</keyword>
<feature type="active site" description="Proton donor; for dehydratase activity" evidence="5">
    <location>
        <position position="195"/>
    </location>
</feature>
<dbReference type="SUPFAM" id="SSF47336">
    <property type="entry name" value="ACP-like"/>
    <property type="match status" value="1"/>
</dbReference>
<evidence type="ECO:0000256" key="6">
    <source>
        <dbReference type="SAM" id="MobiDB-lite"/>
    </source>
</evidence>
<evidence type="ECO:0000256" key="1">
    <source>
        <dbReference type="ARBA" id="ARBA00022450"/>
    </source>
</evidence>
<dbReference type="SMART" id="SM00826">
    <property type="entry name" value="PKS_DH"/>
    <property type="match status" value="1"/>
</dbReference>
<dbReference type="Pfam" id="PF14765">
    <property type="entry name" value="PS-DH"/>
    <property type="match status" value="1"/>
</dbReference>
<dbReference type="AlphaFoldDB" id="A0A2I0SAV9"/>
<reference evidence="9 10" key="1">
    <citation type="submission" date="2017-12" db="EMBL/GenBank/DDBJ databases">
        <title>Streptomyces populusis sp. nov., a novel endophytic actinobacterium isolated from stems of Populus adenopoda Maxim.</title>
        <authorList>
            <person name="Wang Z."/>
        </authorList>
    </citation>
    <scope>NUCLEOTIDE SEQUENCE [LARGE SCALE GENOMIC DNA]</scope>
    <source>
        <strain evidence="9 10">A249</strain>
    </source>
</reference>
<dbReference type="Gene3D" id="3.10.129.110">
    <property type="entry name" value="Polyketide synthase dehydratase"/>
    <property type="match status" value="1"/>
</dbReference>
<dbReference type="Gene3D" id="3.40.50.720">
    <property type="entry name" value="NAD(P)-binding Rossmann-like Domain"/>
    <property type="match status" value="1"/>
</dbReference>
<dbReference type="PROSITE" id="PS00012">
    <property type="entry name" value="PHOSPHOPANTETHEINE"/>
    <property type="match status" value="1"/>
</dbReference>
<dbReference type="PROSITE" id="PS52019">
    <property type="entry name" value="PKS_MFAS_DH"/>
    <property type="match status" value="1"/>
</dbReference>
<dbReference type="GO" id="GO:0004312">
    <property type="term" value="F:fatty acid synthase activity"/>
    <property type="evidence" value="ECO:0007669"/>
    <property type="project" value="TreeGrafter"/>
</dbReference>
<dbReference type="InterPro" id="IPR036291">
    <property type="entry name" value="NAD(P)-bd_dom_sf"/>
</dbReference>
<keyword evidence="10" id="KW-1185">Reference proteome</keyword>
<evidence type="ECO:0000256" key="2">
    <source>
        <dbReference type="ARBA" id="ARBA00022553"/>
    </source>
</evidence>
<organism evidence="9 10">
    <name type="scientific">Streptomyces populi</name>
    <dbReference type="NCBI Taxonomy" id="2058924"/>
    <lineage>
        <taxon>Bacteria</taxon>
        <taxon>Bacillati</taxon>
        <taxon>Actinomycetota</taxon>
        <taxon>Actinomycetes</taxon>
        <taxon>Kitasatosporales</taxon>
        <taxon>Streptomycetaceae</taxon>
        <taxon>Streptomyces</taxon>
    </lineage>
</organism>
<dbReference type="InterPro" id="IPR020806">
    <property type="entry name" value="PKS_PP-bd"/>
</dbReference>
<evidence type="ECO:0000256" key="5">
    <source>
        <dbReference type="PROSITE-ProRule" id="PRU01363"/>
    </source>
</evidence>
<dbReference type="InterPro" id="IPR020807">
    <property type="entry name" value="PKS_DH"/>
</dbReference>
<dbReference type="PROSITE" id="PS50075">
    <property type="entry name" value="CARRIER"/>
    <property type="match status" value="1"/>
</dbReference>
<dbReference type="InterPro" id="IPR013968">
    <property type="entry name" value="PKS_KR"/>
</dbReference>
<evidence type="ECO:0000259" key="7">
    <source>
        <dbReference type="PROSITE" id="PS50075"/>
    </source>
</evidence>
<protein>
    <submittedName>
        <fullName evidence="9">Uncharacterized protein</fullName>
    </submittedName>
</protein>
<dbReference type="FunFam" id="1.10.1200.10:FF:000007">
    <property type="entry name" value="Probable polyketide synthase pks17"/>
    <property type="match status" value="1"/>
</dbReference>
<feature type="region of interest" description="N-terminal hotdog fold" evidence="5">
    <location>
        <begin position="2"/>
        <end position="119"/>
    </location>
</feature>
<dbReference type="InterPro" id="IPR036736">
    <property type="entry name" value="ACP-like_sf"/>
</dbReference>
<dbReference type="InterPro" id="IPR006162">
    <property type="entry name" value="Ppantetheine_attach_site"/>
</dbReference>
<dbReference type="InterPro" id="IPR049900">
    <property type="entry name" value="PKS_mFAS_DH"/>
</dbReference>
<dbReference type="InterPro" id="IPR049552">
    <property type="entry name" value="PKS_DH_N"/>
</dbReference>
<dbReference type="CDD" id="cd08956">
    <property type="entry name" value="KR_3_FAS_SDR_x"/>
    <property type="match status" value="1"/>
</dbReference>
<evidence type="ECO:0000313" key="10">
    <source>
        <dbReference type="Proteomes" id="UP000236178"/>
    </source>
</evidence>
<dbReference type="GO" id="GO:0006633">
    <property type="term" value="P:fatty acid biosynthetic process"/>
    <property type="evidence" value="ECO:0007669"/>
    <property type="project" value="TreeGrafter"/>
</dbReference>
<dbReference type="Gene3D" id="1.10.1200.10">
    <property type="entry name" value="ACP-like"/>
    <property type="match status" value="1"/>
</dbReference>
<dbReference type="SMART" id="SM00823">
    <property type="entry name" value="PKS_PP"/>
    <property type="match status" value="1"/>
</dbReference>
<dbReference type="Pfam" id="PF08659">
    <property type="entry name" value="KR"/>
    <property type="match status" value="1"/>
</dbReference>
<evidence type="ECO:0000259" key="8">
    <source>
        <dbReference type="PROSITE" id="PS52019"/>
    </source>
</evidence>
<dbReference type="InterPro" id="IPR009081">
    <property type="entry name" value="PP-bd_ACP"/>
</dbReference>
<feature type="domain" description="PKS/mFAS DH" evidence="8">
    <location>
        <begin position="2"/>
        <end position="270"/>
    </location>
</feature>
<dbReference type="SMART" id="SM00822">
    <property type="entry name" value="PKS_KR"/>
    <property type="match status" value="1"/>
</dbReference>
<dbReference type="InterPro" id="IPR050091">
    <property type="entry name" value="PKS_NRPS_Biosynth_Enz"/>
</dbReference>
<dbReference type="GO" id="GO:0017000">
    <property type="term" value="P:antibiotic biosynthetic process"/>
    <property type="evidence" value="ECO:0007669"/>
    <property type="project" value="UniProtKB-ARBA"/>
</dbReference>
<dbReference type="InterPro" id="IPR042104">
    <property type="entry name" value="PKS_dehydratase_sf"/>
</dbReference>
<gene>
    <name evidence="9" type="ORF">CW362_42520</name>
</gene>
<keyword evidence="1" id="KW-0596">Phosphopantetheine</keyword>
<dbReference type="InterPro" id="IPR049551">
    <property type="entry name" value="PKS_DH_C"/>
</dbReference>
<feature type="compositionally biased region" description="Low complexity" evidence="6">
    <location>
        <begin position="114"/>
        <end position="124"/>
    </location>
</feature>
<feature type="domain" description="Carrier" evidence="7">
    <location>
        <begin position="739"/>
        <end position="813"/>
    </location>
</feature>
<feature type="non-terminal residue" evidence="9">
    <location>
        <position position="1"/>
    </location>
</feature>
<accession>A0A2I0SAV9</accession>
<dbReference type="SMART" id="SM01294">
    <property type="entry name" value="PKS_PP_betabranch"/>
    <property type="match status" value="1"/>
</dbReference>
<dbReference type="Pfam" id="PF00550">
    <property type="entry name" value="PP-binding"/>
    <property type="match status" value="1"/>
</dbReference>
<evidence type="ECO:0000256" key="4">
    <source>
        <dbReference type="ARBA" id="ARBA00023268"/>
    </source>
</evidence>
<dbReference type="SUPFAM" id="SSF51735">
    <property type="entry name" value="NAD(P)-binding Rossmann-fold domains"/>
    <property type="match status" value="2"/>
</dbReference>
<dbReference type="InterPro" id="IPR057326">
    <property type="entry name" value="KR_dom"/>
</dbReference>
<dbReference type="RefSeq" id="WP_162684445.1">
    <property type="nucleotide sequence ID" value="NZ_KZ627068.1"/>
</dbReference>
<evidence type="ECO:0000313" key="9">
    <source>
        <dbReference type="EMBL" id="PKT67065.1"/>
    </source>
</evidence>
<dbReference type="Pfam" id="PF21089">
    <property type="entry name" value="PKS_DH_N"/>
    <property type="match status" value="1"/>
</dbReference>
<evidence type="ECO:0000256" key="3">
    <source>
        <dbReference type="ARBA" id="ARBA00022679"/>
    </source>
</evidence>
<name>A0A2I0SAV9_9ACTN</name>
<feature type="active site" description="Proton acceptor; for dehydratase activity" evidence="5">
    <location>
        <position position="34"/>
    </location>
</feature>
<keyword evidence="2" id="KW-0597">Phosphoprotein</keyword>
<feature type="region of interest" description="Disordered" evidence="6">
    <location>
        <begin position="101"/>
        <end position="126"/>
    </location>
</feature>
<dbReference type="PANTHER" id="PTHR43775:SF51">
    <property type="entry name" value="INACTIVE PHENOLPHTHIOCEROL SYNTHESIS POLYKETIDE SYNTHASE TYPE I PKS1-RELATED"/>
    <property type="match status" value="1"/>
</dbReference>
<dbReference type="EMBL" id="PJOS01000231">
    <property type="protein sequence ID" value="PKT67065.1"/>
    <property type="molecule type" value="Genomic_DNA"/>
</dbReference>